<keyword evidence="3" id="KW-0934">Plastid</keyword>
<keyword evidence="2" id="KW-0472">Membrane</keyword>
<evidence type="ECO:0000256" key="2">
    <source>
        <dbReference type="SAM" id="Phobius"/>
    </source>
</evidence>
<dbReference type="EMBL" id="MF460360">
    <property type="protein sequence ID" value="AXC47187.1"/>
    <property type="molecule type" value="Genomic_DNA"/>
</dbReference>
<dbReference type="Pfam" id="PF13181">
    <property type="entry name" value="TPR_8"/>
    <property type="match status" value="1"/>
</dbReference>
<gene>
    <name evidence="3" type="primary">ycf37</name>
    <name evidence="3" type="ORF">Petal_087</name>
</gene>
<dbReference type="GeneID" id="37544617"/>
<dbReference type="InterPro" id="IPR019734">
    <property type="entry name" value="TPR_rpt"/>
</dbReference>
<dbReference type="RefSeq" id="YP_009505232.1">
    <property type="nucleotide sequence ID" value="NC_038231.1"/>
</dbReference>
<evidence type="ECO:0000313" key="3">
    <source>
        <dbReference type="EMBL" id="AXC47187.1"/>
    </source>
</evidence>
<name>A0A344PFB5_9PHAE</name>
<keyword evidence="1" id="KW-0802">TPR repeat</keyword>
<organism evidence="3">
    <name type="scientific">Petalonia binghamiae</name>
    <dbReference type="NCBI Taxonomy" id="698476"/>
    <lineage>
        <taxon>Eukaryota</taxon>
        <taxon>Sar</taxon>
        <taxon>Stramenopiles</taxon>
        <taxon>Ochrophyta</taxon>
        <taxon>PX clade</taxon>
        <taxon>Phaeophyceae</taxon>
        <taxon>Ectocarpales</taxon>
        <taxon>Scytosiphonaceae</taxon>
        <taxon>Petalonia</taxon>
    </lineage>
</organism>
<geneLocation type="plastid" evidence="3"/>
<accession>A0A344PFB5</accession>
<protein>
    <submittedName>
        <fullName evidence="3">Uncharacterized protein</fullName>
    </submittedName>
</protein>
<proteinExistence type="predicted"/>
<keyword evidence="2" id="KW-1133">Transmembrane helix</keyword>
<dbReference type="InterPro" id="IPR011990">
    <property type="entry name" value="TPR-like_helical_dom_sf"/>
</dbReference>
<dbReference type="PROSITE" id="PS50005">
    <property type="entry name" value="TPR"/>
    <property type="match status" value="1"/>
</dbReference>
<dbReference type="SMART" id="SM00028">
    <property type="entry name" value="TPR"/>
    <property type="match status" value="3"/>
</dbReference>
<dbReference type="AlphaFoldDB" id="A0A344PFB5"/>
<reference evidence="3" key="1">
    <citation type="journal article" date="2020" name="Sci. Rep.">
        <title>Organelle inheritance and genome architecture variation in isogamous brown algae.</title>
        <authorList>
            <person name="Choi J.W."/>
            <person name="Graf L."/>
            <person name="Peters A.F."/>
            <person name="Cock J.M."/>
            <person name="Nishitsuji K."/>
            <person name="Arimoto A."/>
            <person name="Shoguchi E."/>
            <person name="Nagasato C."/>
            <person name="Choi C.G."/>
            <person name="Yoon H.S."/>
        </authorList>
    </citation>
    <scope>NUCLEOTIDE SEQUENCE</scope>
</reference>
<dbReference type="Gene3D" id="1.25.40.10">
    <property type="entry name" value="Tetratricopeptide repeat domain"/>
    <property type="match status" value="1"/>
</dbReference>
<keyword evidence="2" id="KW-0812">Transmembrane</keyword>
<feature type="repeat" description="TPR" evidence="1">
    <location>
        <begin position="91"/>
        <end position="124"/>
    </location>
</feature>
<sequence>MNSIFPLLYSIALFIFLFFISFYILKQIINTQKLEKKIFKLQELVKKEDLYYEDCYQLGQLYLRKKLFLKAIVVFRKALNLWDSNDKIGLANLYNAIGFTFFNLEEYDYAIYYYKVAIKIVPDHTLVLINLGYAFEKINSIITGYNCYKAALFWDPYNELASTRFLAVEKKLKYIL</sequence>
<dbReference type="SUPFAM" id="SSF48452">
    <property type="entry name" value="TPR-like"/>
    <property type="match status" value="1"/>
</dbReference>
<feature type="transmembrane region" description="Helical" evidence="2">
    <location>
        <begin position="6"/>
        <end position="25"/>
    </location>
</feature>
<evidence type="ECO:0000256" key="1">
    <source>
        <dbReference type="PROSITE-ProRule" id="PRU00339"/>
    </source>
</evidence>